<evidence type="ECO:0000313" key="3">
    <source>
        <dbReference type="EMBL" id="GAN36026.1"/>
    </source>
</evidence>
<dbReference type="InterPro" id="IPR027994">
    <property type="entry name" value="WxL_dom"/>
</dbReference>
<sequence length="201" mass="20217">MSKKLWLSGVAFAGLVVGSIATGSSLVAADNTVGTTNTTVAVTGGTIDLAVPDTLTFPSEPVEGIVRGNVNETVNSADNSLLTINDFRGTDAGYTVSAKASAITAANGDVLPGAAIELTPDTPAVTNADAPTWSKAVTLTDSDQPLFATTKSLNGAGISSYDLNKTTLAIPEDNAVKAESYSGIITFTLTPGQPAAPATAQ</sequence>
<proteinExistence type="predicted"/>
<evidence type="ECO:0000259" key="2">
    <source>
        <dbReference type="Pfam" id="PF13731"/>
    </source>
</evidence>
<dbReference type="EMBL" id="BAYM01000038">
    <property type="protein sequence ID" value="GAN36026.1"/>
    <property type="molecule type" value="Genomic_DNA"/>
</dbReference>
<gene>
    <name evidence="3" type="ORF">LC0644_0615</name>
</gene>
<reference evidence="4" key="1">
    <citation type="submission" date="2014-05" db="EMBL/GenBank/DDBJ databases">
        <title>Whole genome sequencing of Lactobacillus casei NRIC0644.</title>
        <authorList>
            <person name="Atarashi H."/>
            <person name="Yoshida Y."/>
            <person name="Fujimura S."/>
            <person name="Tanaka N."/>
            <person name="Shiwa Y."/>
            <person name="Yoshikawa H."/>
            <person name="Okada S."/>
            <person name="Nakagawa J."/>
        </authorList>
    </citation>
    <scope>NUCLEOTIDE SEQUENCE [LARGE SCALE GENOMIC DNA]</scope>
    <source>
        <strain evidence="4">NRIC0644</strain>
    </source>
</reference>
<keyword evidence="1" id="KW-0732">Signal</keyword>
<comment type="caution">
    <text evidence="3">The sequence shown here is derived from an EMBL/GenBank/DDBJ whole genome shotgun (WGS) entry which is preliminary data.</text>
</comment>
<feature type="domain" description="WxL" evidence="2">
    <location>
        <begin position="70"/>
        <end position="190"/>
    </location>
</feature>
<name>A0A0C9PM22_LACPA</name>
<protein>
    <recommendedName>
        <fullName evidence="2">WxL domain-containing protein</fullName>
    </recommendedName>
</protein>
<evidence type="ECO:0000256" key="1">
    <source>
        <dbReference type="SAM" id="SignalP"/>
    </source>
</evidence>
<dbReference type="AlphaFoldDB" id="A0A0C9PM22"/>
<organism evidence="3 4">
    <name type="scientific">Lacticaseibacillus paracasei NRIC 0644</name>
    <dbReference type="NCBI Taxonomy" id="1435038"/>
    <lineage>
        <taxon>Bacteria</taxon>
        <taxon>Bacillati</taxon>
        <taxon>Bacillota</taxon>
        <taxon>Bacilli</taxon>
        <taxon>Lactobacillales</taxon>
        <taxon>Lactobacillaceae</taxon>
        <taxon>Lacticaseibacillus</taxon>
    </lineage>
</organism>
<feature type="signal peptide" evidence="1">
    <location>
        <begin position="1"/>
        <end position="28"/>
    </location>
</feature>
<accession>A0A0C9PM22</accession>
<dbReference type="RefSeq" id="WP_016367402.1">
    <property type="nucleotide sequence ID" value="NZ_BAYM01000038.1"/>
</dbReference>
<dbReference type="Proteomes" id="UP000032552">
    <property type="component" value="Unassembled WGS sequence"/>
</dbReference>
<feature type="chain" id="PRO_5039056967" description="WxL domain-containing protein" evidence="1">
    <location>
        <begin position="29"/>
        <end position="201"/>
    </location>
</feature>
<dbReference type="Pfam" id="PF13731">
    <property type="entry name" value="WxL"/>
    <property type="match status" value="1"/>
</dbReference>
<evidence type="ECO:0000313" key="4">
    <source>
        <dbReference type="Proteomes" id="UP000032552"/>
    </source>
</evidence>